<accession>A0A0C9YM45</accession>
<gene>
    <name evidence="1" type="ORF">PISMIDRAFT_684875</name>
</gene>
<evidence type="ECO:0000313" key="2">
    <source>
        <dbReference type="Proteomes" id="UP000054018"/>
    </source>
</evidence>
<keyword evidence="2" id="KW-1185">Reference proteome</keyword>
<organism evidence="1 2">
    <name type="scientific">Pisolithus microcarpus 441</name>
    <dbReference type="NCBI Taxonomy" id="765257"/>
    <lineage>
        <taxon>Eukaryota</taxon>
        <taxon>Fungi</taxon>
        <taxon>Dikarya</taxon>
        <taxon>Basidiomycota</taxon>
        <taxon>Agaricomycotina</taxon>
        <taxon>Agaricomycetes</taxon>
        <taxon>Agaricomycetidae</taxon>
        <taxon>Boletales</taxon>
        <taxon>Sclerodermatineae</taxon>
        <taxon>Pisolithaceae</taxon>
        <taxon>Pisolithus</taxon>
    </lineage>
</organism>
<evidence type="ECO:0000313" key="1">
    <source>
        <dbReference type="EMBL" id="KIK17826.1"/>
    </source>
</evidence>
<sequence length="62" mass="7152">MHTLYIATGFCNPQRRKFLRDVISFPTPKALVCSSFKFRYWCRPTTANARHCSIVTNADSIL</sequence>
<feature type="non-terminal residue" evidence="1">
    <location>
        <position position="62"/>
    </location>
</feature>
<dbReference type="EMBL" id="KN833818">
    <property type="protein sequence ID" value="KIK17826.1"/>
    <property type="molecule type" value="Genomic_DNA"/>
</dbReference>
<dbReference type="HOGENOM" id="CLU_2910430_0_0_1"/>
<protein>
    <submittedName>
        <fullName evidence="1">Unplaced genomic scaffold scaffold_134, whole genome shotgun sequence</fullName>
    </submittedName>
</protein>
<dbReference type="AlphaFoldDB" id="A0A0C9YM45"/>
<dbReference type="Proteomes" id="UP000054018">
    <property type="component" value="Unassembled WGS sequence"/>
</dbReference>
<name>A0A0C9YM45_9AGAM</name>
<reference evidence="2" key="2">
    <citation type="submission" date="2015-01" db="EMBL/GenBank/DDBJ databases">
        <title>Evolutionary Origins and Diversification of the Mycorrhizal Mutualists.</title>
        <authorList>
            <consortium name="DOE Joint Genome Institute"/>
            <consortium name="Mycorrhizal Genomics Consortium"/>
            <person name="Kohler A."/>
            <person name="Kuo A."/>
            <person name="Nagy L.G."/>
            <person name="Floudas D."/>
            <person name="Copeland A."/>
            <person name="Barry K.W."/>
            <person name="Cichocki N."/>
            <person name="Veneault-Fourrey C."/>
            <person name="LaButti K."/>
            <person name="Lindquist E.A."/>
            <person name="Lipzen A."/>
            <person name="Lundell T."/>
            <person name="Morin E."/>
            <person name="Murat C."/>
            <person name="Riley R."/>
            <person name="Ohm R."/>
            <person name="Sun H."/>
            <person name="Tunlid A."/>
            <person name="Henrissat B."/>
            <person name="Grigoriev I.V."/>
            <person name="Hibbett D.S."/>
            <person name="Martin F."/>
        </authorList>
    </citation>
    <scope>NUCLEOTIDE SEQUENCE [LARGE SCALE GENOMIC DNA]</scope>
    <source>
        <strain evidence="2">441</strain>
    </source>
</reference>
<proteinExistence type="predicted"/>
<reference evidence="1 2" key="1">
    <citation type="submission" date="2014-04" db="EMBL/GenBank/DDBJ databases">
        <authorList>
            <consortium name="DOE Joint Genome Institute"/>
            <person name="Kuo A."/>
            <person name="Kohler A."/>
            <person name="Costa M.D."/>
            <person name="Nagy L.G."/>
            <person name="Floudas D."/>
            <person name="Copeland A."/>
            <person name="Barry K.W."/>
            <person name="Cichocki N."/>
            <person name="Veneault-Fourrey C."/>
            <person name="LaButti K."/>
            <person name="Lindquist E.A."/>
            <person name="Lipzen A."/>
            <person name="Lundell T."/>
            <person name="Morin E."/>
            <person name="Murat C."/>
            <person name="Sun H."/>
            <person name="Tunlid A."/>
            <person name="Henrissat B."/>
            <person name="Grigoriev I.V."/>
            <person name="Hibbett D.S."/>
            <person name="Martin F."/>
            <person name="Nordberg H.P."/>
            <person name="Cantor M.N."/>
            <person name="Hua S.X."/>
        </authorList>
    </citation>
    <scope>NUCLEOTIDE SEQUENCE [LARGE SCALE GENOMIC DNA]</scope>
    <source>
        <strain evidence="1 2">441</strain>
    </source>
</reference>